<dbReference type="PROSITE" id="PS50928">
    <property type="entry name" value="ABC_TM1"/>
    <property type="match status" value="1"/>
</dbReference>
<dbReference type="STRING" id="670052.PA27867_0344"/>
<dbReference type="EMBL" id="CP016282">
    <property type="protein sequence ID" value="ANP71318.1"/>
    <property type="molecule type" value="Genomic_DNA"/>
</dbReference>
<feature type="compositionally biased region" description="Basic and acidic residues" evidence="8">
    <location>
        <begin position="9"/>
        <end position="20"/>
    </location>
</feature>
<evidence type="ECO:0000256" key="7">
    <source>
        <dbReference type="RuleBase" id="RU363032"/>
    </source>
</evidence>
<evidence type="ECO:0000256" key="2">
    <source>
        <dbReference type="ARBA" id="ARBA00022448"/>
    </source>
</evidence>
<keyword evidence="11" id="KW-1185">Reference proteome</keyword>
<organism evidence="10 11">
    <name type="scientific">Cryobacterium arcticum</name>
    <dbReference type="NCBI Taxonomy" id="670052"/>
    <lineage>
        <taxon>Bacteria</taxon>
        <taxon>Bacillati</taxon>
        <taxon>Actinomycetota</taxon>
        <taxon>Actinomycetes</taxon>
        <taxon>Micrococcales</taxon>
        <taxon>Microbacteriaceae</taxon>
        <taxon>Cryobacterium</taxon>
    </lineage>
</organism>
<dbReference type="SUPFAM" id="SSF161098">
    <property type="entry name" value="MetI-like"/>
    <property type="match status" value="1"/>
</dbReference>
<dbReference type="PATRIC" id="fig|670052.7.peg.363"/>
<keyword evidence="3" id="KW-1003">Cell membrane</keyword>
<feature type="transmembrane region" description="Helical" evidence="7">
    <location>
        <begin position="128"/>
        <end position="150"/>
    </location>
</feature>
<comment type="subcellular location">
    <subcellularLocation>
        <location evidence="1 7">Cell membrane</location>
        <topology evidence="1 7">Multi-pass membrane protein</topology>
    </subcellularLocation>
</comment>
<dbReference type="KEGG" id="cart:PA27867_0344"/>
<dbReference type="Proteomes" id="UP000092582">
    <property type="component" value="Chromosome 1"/>
</dbReference>
<keyword evidence="2 7" id="KW-0813">Transport</keyword>
<dbReference type="RefSeq" id="WP_066592377.1">
    <property type="nucleotide sequence ID" value="NZ_CP016282.1"/>
</dbReference>
<feature type="transmembrane region" description="Helical" evidence="7">
    <location>
        <begin position="97"/>
        <end position="119"/>
    </location>
</feature>
<dbReference type="Pfam" id="PF00528">
    <property type="entry name" value="BPD_transp_1"/>
    <property type="match status" value="1"/>
</dbReference>
<dbReference type="PANTHER" id="PTHR43744:SF12">
    <property type="entry name" value="ABC TRANSPORTER PERMEASE PROTEIN MG189-RELATED"/>
    <property type="match status" value="1"/>
</dbReference>
<keyword evidence="6 7" id="KW-0472">Membrane</keyword>
<feature type="transmembrane region" description="Helical" evidence="7">
    <location>
        <begin position="208"/>
        <end position="229"/>
    </location>
</feature>
<gene>
    <name evidence="10" type="ORF">PA27867_0344</name>
</gene>
<keyword evidence="4 7" id="KW-0812">Transmembrane</keyword>
<evidence type="ECO:0000313" key="10">
    <source>
        <dbReference type="EMBL" id="ANP71318.1"/>
    </source>
</evidence>
<protein>
    <submittedName>
        <fullName evidence="10">L-arabinose transport system permease protein AraQ</fullName>
    </submittedName>
</protein>
<dbReference type="InterPro" id="IPR000515">
    <property type="entry name" value="MetI-like"/>
</dbReference>
<dbReference type="InterPro" id="IPR035906">
    <property type="entry name" value="MetI-like_sf"/>
</dbReference>
<evidence type="ECO:0000259" key="9">
    <source>
        <dbReference type="PROSITE" id="PS50928"/>
    </source>
</evidence>
<dbReference type="PANTHER" id="PTHR43744">
    <property type="entry name" value="ABC TRANSPORTER PERMEASE PROTEIN MG189-RELATED-RELATED"/>
    <property type="match status" value="1"/>
</dbReference>
<accession>A0A1B1BFH7</accession>
<dbReference type="Gene3D" id="1.10.3720.10">
    <property type="entry name" value="MetI-like"/>
    <property type="match status" value="1"/>
</dbReference>
<feature type="transmembrane region" description="Helical" evidence="7">
    <location>
        <begin position="264"/>
        <end position="286"/>
    </location>
</feature>
<evidence type="ECO:0000256" key="8">
    <source>
        <dbReference type="SAM" id="MobiDB-lite"/>
    </source>
</evidence>
<feature type="transmembrane region" description="Helical" evidence="7">
    <location>
        <begin position="32"/>
        <end position="53"/>
    </location>
</feature>
<comment type="similarity">
    <text evidence="7">Belongs to the binding-protein-dependent transport system permease family.</text>
</comment>
<dbReference type="CDD" id="cd06261">
    <property type="entry name" value="TM_PBP2"/>
    <property type="match status" value="1"/>
</dbReference>
<proteinExistence type="inferred from homology"/>
<evidence type="ECO:0000256" key="6">
    <source>
        <dbReference type="ARBA" id="ARBA00023136"/>
    </source>
</evidence>
<evidence type="ECO:0000256" key="5">
    <source>
        <dbReference type="ARBA" id="ARBA00022989"/>
    </source>
</evidence>
<dbReference type="AlphaFoldDB" id="A0A1B1BFH7"/>
<keyword evidence="5 7" id="KW-1133">Transmembrane helix</keyword>
<feature type="region of interest" description="Disordered" evidence="8">
    <location>
        <begin position="1"/>
        <end position="20"/>
    </location>
</feature>
<feature type="transmembrane region" description="Helical" evidence="7">
    <location>
        <begin position="170"/>
        <end position="187"/>
    </location>
</feature>
<dbReference type="GO" id="GO:0055085">
    <property type="term" value="P:transmembrane transport"/>
    <property type="evidence" value="ECO:0007669"/>
    <property type="project" value="InterPro"/>
</dbReference>
<reference evidence="10 11" key="1">
    <citation type="submission" date="2016-06" db="EMBL/GenBank/DDBJ databases">
        <title>Genome sequencing of Cryobacterium arcticum PAMC 27867.</title>
        <authorList>
            <person name="Lee J."/>
            <person name="Kim O.-S."/>
        </authorList>
    </citation>
    <scope>NUCLEOTIDE SEQUENCE [LARGE SCALE GENOMIC DNA]</scope>
    <source>
        <strain evidence="10 11">PAMC 27867</strain>
    </source>
</reference>
<sequence>MTTSSTLVRPDRAERKAQRDSARTFRQKASPVSTGILIIGAIYCLFPVFWVLMASSKDSSELFSTFTLMPSSHLWDNIVELSQYRNGLFWRWVLNTAIYAGVGALASTWISAISGYVLAKFEFPGKKVVFSILLMGVLVPGVILAIPQYFLLAEVGLTNTMWSVLLPQIISPYGIYLARIYAAASLPTEVIEASRTEGAGELYIFNRIALPMMGPGLVTIFLFQFVAVWNNFMLPYIMLGDDKLFPVTVGLSGLLNQGASAPSMYTLVITGALLSIIPLIILFLVLQRYWKVDLAAGAVKA</sequence>
<evidence type="ECO:0000256" key="1">
    <source>
        <dbReference type="ARBA" id="ARBA00004651"/>
    </source>
</evidence>
<dbReference type="OrthoDB" id="2063054at2"/>
<evidence type="ECO:0000256" key="4">
    <source>
        <dbReference type="ARBA" id="ARBA00022692"/>
    </source>
</evidence>
<name>A0A1B1BFH7_9MICO</name>
<dbReference type="GO" id="GO:0005886">
    <property type="term" value="C:plasma membrane"/>
    <property type="evidence" value="ECO:0007669"/>
    <property type="project" value="UniProtKB-SubCell"/>
</dbReference>
<feature type="domain" description="ABC transmembrane type-1" evidence="9">
    <location>
        <begin position="93"/>
        <end position="286"/>
    </location>
</feature>
<evidence type="ECO:0000256" key="3">
    <source>
        <dbReference type="ARBA" id="ARBA00022475"/>
    </source>
</evidence>
<evidence type="ECO:0000313" key="11">
    <source>
        <dbReference type="Proteomes" id="UP000092582"/>
    </source>
</evidence>